<dbReference type="EMBL" id="SMLL01000001">
    <property type="protein sequence ID" value="TFZ04797.1"/>
    <property type="molecule type" value="Genomic_DNA"/>
</dbReference>
<reference evidence="4 5" key="1">
    <citation type="submission" date="2019-03" db="EMBL/GenBank/DDBJ databases">
        <title>Ramlibacter rhizophilus CCTCC AB2015357, whole genome shotgun sequence.</title>
        <authorList>
            <person name="Zhang X."/>
            <person name="Feng G."/>
            <person name="Zhu H."/>
        </authorList>
    </citation>
    <scope>NUCLEOTIDE SEQUENCE [LARGE SCALE GENOMIC DNA]</scope>
    <source>
        <strain evidence="4 5">CCTCC AB2015357</strain>
    </source>
</reference>
<keyword evidence="1" id="KW-0175">Coiled coil</keyword>
<dbReference type="InterPro" id="IPR008520">
    <property type="entry name" value="DUF802"/>
</dbReference>
<evidence type="ECO:0000313" key="5">
    <source>
        <dbReference type="Proteomes" id="UP000297564"/>
    </source>
</evidence>
<comment type="caution">
    <text evidence="4">The sequence shown here is derived from an EMBL/GenBank/DDBJ whole genome shotgun (WGS) entry which is preliminary data.</text>
</comment>
<feature type="transmembrane region" description="Helical" evidence="2">
    <location>
        <begin position="155"/>
        <end position="179"/>
    </location>
</feature>
<evidence type="ECO:0000256" key="1">
    <source>
        <dbReference type="SAM" id="Coils"/>
    </source>
</evidence>
<dbReference type="Proteomes" id="UP000297564">
    <property type="component" value="Unassembled WGS sequence"/>
</dbReference>
<evidence type="ECO:0000256" key="2">
    <source>
        <dbReference type="SAM" id="Phobius"/>
    </source>
</evidence>
<dbReference type="AlphaFoldDB" id="A0A4Z0BZL8"/>
<name>A0A4Z0BZL8_9BURK</name>
<evidence type="ECO:0000259" key="3">
    <source>
        <dbReference type="Pfam" id="PF05650"/>
    </source>
</evidence>
<feature type="domain" description="DUF802" evidence="3">
    <location>
        <begin position="320"/>
        <end position="372"/>
    </location>
</feature>
<proteinExistence type="predicted"/>
<feature type="coiled-coil region" evidence="1">
    <location>
        <begin position="593"/>
        <end position="620"/>
    </location>
</feature>
<dbReference type="Pfam" id="PF05650">
    <property type="entry name" value="DUF802"/>
    <property type="match status" value="1"/>
</dbReference>
<keyword evidence="2" id="KW-1133">Transmembrane helix</keyword>
<dbReference type="OrthoDB" id="6053769at2"/>
<sequence length="722" mass="76963">MSRIVFAAAFALGLAVVGWVGAGFVGTSVLALGMTLAIAATYLLGALELRRFRAATAALDTALAGLSQPPTELAPWVERLPQPLRQPVQARIEGERVPLPGPALTPYLVGLLVMLGMLGTFLGMVLTFQGAVFALERSTDLLAIRSALAAPIKGLGLSFGTSVAGVAASAMLGLMSALCRRERLEAVRRLDACIATVLRPFSRLRQREESARALQVQAHALPQLVDRVQALIEGVDRRHHALGEALAERQQSFHQEVKGAYTALAADVAASLRESLVAGARESGESLRPVLESALAGMAQESRRLHAQQVEAATRQVEALSAQFGATARGVTEGWQAALERQARAGDALAARLDASLDGFAQRHAAQGEALLQTLEESAAARQATLAASDRERLDGWREALAGMAEVLRTDWQRLGDETLAQQRAVCDTLERSAAQVSGQTTEHASRTLAELSRLLDQADALARARADSESRWSAEQAERMDQLAALWRSELSALRQEEAARGEAAVARLGELQAAVAGQLAQLGTALEAPMARLMQTAAEVPQAASELIARLRGEMQRITERDNLALDERKALLGDIGALLASLTRAAGEQREATEALLQSAAAAMDQAQERFAQALDQQGERARDTAVHVAASAVELASLGEAFQQGVSHFGAANEKLVDSLRRIDAGLQQSLARSDEQLAYYVAQAREVIDLSIASQQGIVEDLRRLRTTPALAVEEGA</sequence>
<keyword evidence="2" id="KW-0812">Transmembrane</keyword>
<gene>
    <name evidence="4" type="ORF">EZ242_03335</name>
</gene>
<feature type="transmembrane region" description="Helical" evidence="2">
    <location>
        <begin position="107"/>
        <end position="135"/>
    </location>
</feature>
<keyword evidence="2" id="KW-0472">Membrane</keyword>
<protein>
    <submittedName>
        <fullName evidence="4">DUF802 domain-containing protein</fullName>
    </submittedName>
</protein>
<organism evidence="4 5">
    <name type="scientific">Ramlibacter rhizophilus</name>
    <dbReference type="NCBI Taxonomy" id="1781167"/>
    <lineage>
        <taxon>Bacteria</taxon>
        <taxon>Pseudomonadati</taxon>
        <taxon>Pseudomonadota</taxon>
        <taxon>Betaproteobacteria</taxon>
        <taxon>Burkholderiales</taxon>
        <taxon>Comamonadaceae</taxon>
        <taxon>Ramlibacter</taxon>
    </lineage>
</organism>
<evidence type="ECO:0000313" key="4">
    <source>
        <dbReference type="EMBL" id="TFZ04797.1"/>
    </source>
</evidence>
<keyword evidence="5" id="KW-1185">Reference proteome</keyword>
<accession>A0A4Z0BZL8</accession>
<feature type="transmembrane region" description="Helical" evidence="2">
    <location>
        <begin position="28"/>
        <end position="47"/>
    </location>
</feature>
<dbReference type="RefSeq" id="WP_135283679.1">
    <property type="nucleotide sequence ID" value="NZ_SMLL01000001.1"/>
</dbReference>